<feature type="compositionally biased region" description="Low complexity" evidence="1">
    <location>
        <begin position="127"/>
        <end position="143"/>
    </location>
</feature>
<dbReference type="AlphaFoldDB" id="A0A8T1VGX6"/>
<feature type="region of interest" description="Disordered" evidence="1">
    <location>
        <begin position="110"/>
        <end position="149"/>
    </location>
</feature>
<dbReference type="Proteomes" id="UP000694044">
    <property type="component" value="Unassembled WGS sequence"/>
</dbReference>
<feature type="region of interest" description="Disordered" evidence="1">
    <location>
        <begin position="48"/>
        <end position="73"/>
    </location>
</feature>
<sequence>MTGVTTDHSTAPSAIAMQPCTSPTDRARHKALLSATRAMPRLNPLPALHASANLTPSSSAPRDRSQPSTSMELLSNLDQIRIVDTQTSTREGATLYVVESYALSLTASNIPTMRNSSPPPGPRAPLSSVSRASTATPTTASMSEHGAPERRPDLCVRRRFADFARLRHEAIAASCVNAHFLCQYCRQFQTYARFHAAQPLWFVRVGTTKKHRKEILARFLADLAGFAQSRAQRERHCRLRQTLPKLIEAFLTD</sequence>
<gene>
    <name evidence="2" type="ORF">PHYPSEUDO_007293</name>
</gene>
<feature type="compositionally biased region" description="Polar residues" evidence="1">
    <location>
        <begin position="1"/>
        <end position="12"/>
    </location>
</feature>
<evidence type="ECO:0000313" key="3">
    <source>
        <dbReference type="Proteomes" id="UP000694044"/>
    </source>
</evidence>
<dbReference type="EMBL" id="JAGDFM010000298">
    <property type="protein sequence ID" value="KAG7380321.1"/>
    <property type="molecule type" value="Genomic_DNA"/>
</dbReference>
<keyword evidence="3" id="KW-1185">Reference proteome</keyword>
<evidence type="ECO:0008006" key="4">
    <source>
        <dbReference type="Google" id="ProtNLM"/>
    </source>
</evidence>
<organism evidence="2 3">
    <name type="scientific">Phytophthora pseudosyringae</name>
    <dbReference type="NCBI Taxonomy" id="221518"/>
    <lineage>
        <taxon>Eukaryota</taxon>
        <taxon>Sar</taxon>
        <taxon>Stramenopiles</taxon>
        <taxon>Oomycota</taxon>
        <taxon>Peronosporomycetes</taxon>
        <taxon>Peronosporales</taxon>
        <taxon>Peronosporaceae</taxon>
        <taxon>Phytophthora</taxon>
    </lineage>
</organism>
<evidence type="ECO:0000256" key="1">
    <source>
        <dbReference type="SAM" id="MobiDB-lite"/>
    </source>
</evidence>
<evidence type="ECO:0000313" key="2">
    <source>
        <dbReference type="EMBL" id="KAG7380321.1"/>
    </source>
</evidence>
<proteinExistence type="predicted"/>
<dbReference type="OrthoDB" id="123313at2759"/>
<accession>A0A8T1VGX6</accession>
<feature type="region of interest" description="Disordered" evidence="1">
    <location>
        <begin position="1"/>
        <end position="26"/>
    </location>
</feature>
<protein>
    <recommendedName>
        <fullName evidence="4">PX domain-containing protein</fullName>
    </recommendedName>
</protein>
<name>A0A8T1VGX6_9STRA</name>
<comment type="caution">
    <text evidence="2">The sequence shown here is derived from an EMBL/GenBank/DDBJ whole genome shotgun (WGS) entry which is preliminary data.</text>
</comment>
<reference evidence="2" key="1">
    <citation type="submission" date="2021-02" db="EMBL/GenBank/DDBJ databases">
        <authorList>
            <person name="Palmer J.M."/>
        </authorList>
    </citation>
    <scope>NUCLEOTIDE SEQUENCE</scope>
    <source>
        <strain evidence="2">SCRP734</strain>
    </source>
</reference>
<feature type="compositionally biased region" description="Polar residues" evidence="1">
    <location>
        <begin position="52"/>
        <end position="73"/>
    </location>
</feature>